<dbReference type="AlphaFoldDB" id="A0A7X6DSP7"/>
<sequence length="258" mass="27794">MRLKDKVAVVTGGGTGIGAAVTEAFLKEGARVVIGSRRPDHYKTFAEGLRAKGWPIVGWEVDVTDKQSVDRFVTKTVEAFGPITILVNNAGTSGQNPIDQEGDDRWMRILETNLTGVYYVTKRVLPEMKDQAHGRIINLSSVLGRFGVAGYTAYCATKHGIIGFTRALALEVVSRGITVNALCPGWVETEMARLGLREWSEAAGLSEEEVRRQAVAAIPMKRFTEGTEVAELAVYLASDASQAMTGQALNICGGATMS</sequence>
<dbReference type="NCBIfam" id="NF009466">
    <property type="entry name" value="PRK12826.1-2"/>
    <property type="match status" value="1"/>
</dbReference>
<evidence type="ECO:0000256" key="2">
    <source>
        <dbReference type="RuleBase" id="RU000363"/>
    </source>
</evidence>
<dbReference type="InterPro" id="IPR036291">
    <property type="entry name" value="NAD(P)-bd_dom_sf"/>
</dbReference>
<proteinExistence type="inferred from homology"/>
<dbReference type="SUPFAM" id="SSF51735">
    <property type="entry name" value="NAD(P)-binding Rossmann-fold domains"/>
    <property type="match status" value="1"/>
</dbReference>
<dbReference type="Pfam" id="PF00106">
    <property type="entry name" value="adh_short"/>
    <property type="match status" value="1"/>
</dbReference>
<protein>
    <submittedName>
        <fullName evidence="4">SDR family oxidoreductase</fullName>
    </submittedName>
</protein>
<evidence type="ECO:0000256" key="1">
    <source>
        <dbReference type="ARBA" id="ARBA00006484"/>
    </source>
</evidence>
<evidence type="ECO:0000259" key="3">
    <source>
        <dbReference type="SMART" id="SM00822"/>
    </source>
</evidence>
<dbReference type="GO" id="GO:0032787">
    <property type="term" value="P:monocarboxylic acid metabolic process"/>
    <property type="evidence" value="ECO:0007669"/>
    <property type="project" value="UniProtKB-ARBA"/>
</dbReference>
<dbReference type="Proteomes" id="UP000534783">
    <property type="component" value="Unassembled WGS sequence"/>
</dbReference>
<dbReference type="PANTHER" id="PTHR42879">
    <property type="entry name" value="3-OXOACYL-(ACYL-CARRIER-PROTEIN) REDUCTASE"/>
    <property type="match status" value="1"/>
</dbReference>
<reference evidence="4 5" key="1">
    <citation type="journal article" date="2020" name="Nature">
        <title>Bacterial chemolithoautotrophy via manganese oxidation.</title>
        <authorList>
            <person name="Yu H."/>
            <person name="Leadbetter J.R."/>
        </authorList>
    </citation>
    <scope>NUCLEOTIDE SEQUENCE [LARGE SCALE GENOMIC DNA]</scope>
    <source>
        <strain evidence="4 5">Mn-1</strain>
    </source>
</reference>
<keyword evidence="5" id="KW-1185">Reference proteome</keyword>
<dbReference type="PROSITE" id="PS00061">
    <property type="entry name" value="ADH_SHORT"/>
    <property type="match status" value="1"/>
</dbReference>
<dbReference type="InterPro" id="IPR020904">
    <property type="entry name" value="Sc_DH/Rdtase_CS"/>
</dbReference>
<comment type="caution">
    <text evidence="4">The sequence shown here is derived from an EMBL/GenBank/DDBJ whole genome shotgun (WGS) entry which is preliminary data.</text>
</comment>
<dbReference type="Gene3D" id="3.40.50.720">
    <property type="entry name" value="NAD(P)-binding Rossmann-like Domain"/>
    <property type="match status" value="1"/>
</dbReference>
<dbReference type="InterPro" id="IPR050259">
    <property type="entry name" value="SDR"/>
</dbReference>
<dbReference type="PANTHER" id="PTHR42879:SF2">
    <property type="entry name" value="3-OXOACYL-[ACYL-CARRIER-PROTEIN] REDUCTASE FABG"/>
    <property type="match status" value="1"/>
</dbReference>
<dbReference type="SMART" id="SM00822">
    <property type="entry name" value="PKS_KR"/>
    <property type="match status" value="1"/>
</dbReference>
<comment type="similarity">
    <text evidence="1 2">Belongs to the short-chain dehydrogenases/reductases (SDR) family.</text>
</comment>
<dbReference type="RefSeq" id="WP_168062464.1">
    <property type="nucleotide sequence ID" value="NZ_VTOW01000003.1"/>
</dbReference>
<dbReference type="EMBL" id="VTOW01000003">
    <property type="protein sequence ID" value="NKE72629.1"/>
    <property type="molecule type" value="Genomic_DNA"/>
</dbReference>
<dbReference type="PRINTS" id="PR00080">
    <property type="entry name" value="SDRFAMILY"/>
</dbReference>
<dbReference type="FunFam" id="3.40.50.720:FF:000084">
    <property type="entry name" value="Short-chain dehydrogenase reductase"/>
    <property type="match status" value="1"/>
</dbReference>
<name>A0A7X6DSP7_9BACT</name>
<organism evidence="4 5">
    <name type="scientific">Candidatus Manganitrophus noduliformans</name>
    <dbReference type="NCBI Taxonomy" id="2606439"/>
    <lineage>
        <taxon>Bacteria</taxon>
        <taxon>Pseudomonadati</taxon>
        <taxon>Nitrospirota</taxon>
        <taxon>Nitrospiria</taxon>
        <taxon>Candidatus Troglogloeales</taxon>
        <taxon>Candidatus Manganitrophaceae</taxon>
        <taxon>Candidatus Manganitrophus</taxon>
    </lineage>
</organism>
<feature type="domain" description="Ketoreductase" evidence="3">
    <location>
        <begin position="6"/>
        <end position="189"/>
    </location>
</feature>
<accession>A0A7X6DSP7</accession>
<dbReference type="InterPro" id="IPR002347">
    <property type="entry name" value="SDR_fam"/>
</dbReference>
<evidence type="ECO:0000313" key="5">
    <source>
        <dbReference type="Proteomes" id="UP000534783"/>
    </source>
</evidence>
<dbReference type="PRINTS" id="PR00081">
    <property type="entry name" value="GDHRDH"/>
</dbReference>
<evidence type="ECO:0000313" key="4">
    <source>
        <dbReference type="EMBL" id="NKE72629.1"/>
    </source>
</evidence>
<dbReference type="InterPro" id="IPR057326">
    <property type="entry name" value="KR_dom"/>
</dbReference>
<gene>
    <name evidence="4" type="ORF">MNODULE_17905</name>
</gene>